<dbReference type="InterPro" id="IPR036047">
    <property type="entry name" value="F-box-like_dom_sf"/>
</dbReference>
<evidence type="ECO:0000313" key="3">
    <source>
        <dbReference type="Proteomes" id="UP000813824"/>
    </source>
</evidence>
<gene>
    <name evidence="2" type="ORF">BXZ70DRAFT_923156</name>
</gene>
<dbReference type="Pfam" id="PF12937">
    <property type="entry name" value="F-box-like"/>
    <property type="match status" value="1"/>
</dbReference>
<sequence>METQSDTLVSCPWDGTNAEDVLLQVLCLLSIRDIISMRQVCKEFRRITGAKLLWLVVFYRDIEPNTIAFPLADYVRPLDDLSAQETELLVIHLIRRRHPSFRLKIPPSLVRVDQVRSVTWVKFVQGTWLLVATSDADTSCITVWRISDIQKASSDAVPTAEAFLSGPVRDGIVEVQDGAIVIAISLCTRTPSLKILSLRVDNEHVVFVELATHENIDHVRGLHGDWVGCAAHNSLNVPCLINWKTGTVLPFYGKPRRQGGCMAMSIDGSFVAAVFQKTIEVSRIDATFSQLHFVQSLGINDDGFIKNASICIAAVGQHRKRRPYPSWIFANIGVMSSKLTVWLIAWDGSENAFTKTFLWVHLVTPLSQTWTMYPERASDFPLVDPTGGLSWLNLPDDITVNYLRTLRTLALTTSRDERLEDIVEIRDAEAPALYFSGCFDCDHTRGVAVLGSGFGELALCDLGGLRIPQVLEGCFRTIRFPARQNETMLNSNSITSYPEYPFPLAASRLSPLNSALAPTTDEARALFDNPPLTCTVRPISPTVLRHMEGKFRDIGWLLGLSHYYGPITPLAHVSRGHEGYNYFRVGGLLVGFNILNTDLITREDFREESWPLAAWSRWEEDFAPGPSEQIRHEWEYDMEQVSERGQQLLHRDAVVATLSAKWTN</sequence>
<proteinExistence type="predicted"/>
<evidence type="ECO:0000259" key="1">
    <source>
        <dbReference type="Pfam" id="PF12937"/>
    </source>
</evidence>
<reference evidence="2" key="1">
    <citation type="journal article" date="2021" name="New Phytol.">
        <title>Evolutionary innovations through gain and loss of genes in the ectomycorrhizal Boletales.</title>
        <authorList>
            <person name="Wu G."/>
            <person name="Miyauchi S."/>
            <person name="Morin E."/>
            <person name="Kuo A."/>
            <person name="Drula E."/>
            <person name="Varga T."/>
            <person name="Kohler A."/>
            <person name="Feng B."/>
            <person name="Cao Y."/>
            <person name="Lipzen A."/>
            <person name="Daum C."/>
            <person name="Hundley H."/>
            <person name="Pangilinan J."/>
            <person name="Johnson J."/>
            <person name="Barry K."/>
            <person name="LaButti K."/>
            <person name="Ng V."/>
            <person name="Ahrendt S."/>
            <person name="Min B."/>
            <person name="Choi I.G."/>
            <person name="Park H."/>
            <person name="Plett J.M."/>
            <person name="Magnuson J."/>
            <person name="Spatafora J.W."/>
            <person name="Nagy L.G."/>
            <person name="Henrissat B."/>
            <person name="Grigoriev I.V."/>
            <person name="Yang Z.L."/>
            <person name="Xu J."/>
            <person name="Martin F.M."/>
        </authorList>
    </citation>
    <scope>NUCLEOTIDE SEQUENCE</scope>
    <source>
        <strain evidence="2">KKN 215</strain>
    </source>
</reference>
<dbReference type="AlphaFoldDB" id="A0A8K0UUN5"/>
<dbReference type="InterPro" id="IPR001810">
    <property type="entry name" value="F-box_dom"/>
</dbReference>
<dbReference type="CDD" id="cd09917">
    <property type="entry name" value="F-box_SF"/>
    <property type="match status" value="1"/>
</dbReference>
<dbReference type="SUPFAM" id="SSF81383">
    <property type="entry name" value="F-box domain"/>
    <property type="match status" value="1"/>
</dbReference>
<feature type="domain" description="F-box" evidence="1">
    <location>
        <begin position="20"/>
        <end position="54"/>
    </location>
</feature>
<dbReference type="Gene3D" id="1.20.1280.50">
    <property type="match status" value="1"/>
</dbReference>
<organism evidence="2 3">
    <name type="scientific">Cristinia sonorae</name>
    <dbReference type="NCBI Taxonomy" id="1940300"/>
    <lineage>
        <taxon>Eukaryota</taxon>
        <taxon>Fungi</taxon>
        <taxon>Dikarya</taxon>
        <taxon>Basidiomycota</taxon>
        <taxon>Agaricomycotina</taxon>
        <taxon>Agaricomycetes</taxon>
        <taxon>Agaricomycetidae</taxon>
        <taxon>Agaricales</taxon>
        <taxon>Pleurotineae</taxon>
        <taxon>Stephanosporaceae</taxon>
        <taxon>Cristinia</taxon>
    </lineage>
</organism>
<dbReference type="OrthoDB" id="2786194at2759"/>
<accession>A0A8K0UUN5</accession>
<name>A0A8K0UUN5_9AGAR</name>
<protein>
    <recommendedName>
        <fullName evidence="1">F-box domain-containing protein</fullName>
    </recommendedName>
</protein>
<dbReference type="Proteomes" id="UP000813824">
    <property type="component" value="Unassembled WGS sequence"/>
</dbReference>
<keyword evidence="3" id="KW-1185">Reference proteome</keyword>
<comment type="caution">
    <text evidence="2">The sequence shown here is derived from an EMBL/GenBank/DDBJ whole genome shotgun (WGS) entry which is preliminary data.</text>
</comment>
<dbReference type="EMBL" id="JAEVFJ010000006">
    <property type="protein sequence ID" value="KAH8103866.1"/>
    <property type="molecule type" value="Genomic_DNA"/>
</dbReference>
<evidence type="ECO:0000313" key="2">
    <source>
        <dbReference type="EMBL" id="KAH8103866.1"/>
    </source>
</evidence>